<evidence type="ECO:0000313" key="11">
    <source>
        <dbReference type="Proteomes" id="UP001595579"/>
    </source>
</evidence>
<reference evidence="11" key="1">
    <citation type="journal article" date="2019" name="Int. J. Syst. Evol. Microbiol.">
        <title>The Global Catalogue of Microorganisms (GCM) 10K type strain sequencing project: providing services to taxonomists for standard genome sequencing and annotation.</title>
        <authorList>
            <consortium name="The Broad Institute Genomics Platform"/>
            <consortium name="The Broad Institute Genome Sequencing Center for Infectious Disease"/>
            <person name="Wu L."/>
            <person name="Ma J."/>
        </authorList>
    </citation>
    <scope>NUCLEOTIDE SEQUENCE [LARGE SCALE GENOMIC DNA]</scope>
    <source>
        <strain evidence="11">CECT 7698</strain>
    </source>
</reference>
<evidence type="ECO:0000259" key="9">
    <source>
        <dbReference type="SMART" id="SM00532"/>
    </source>
</evidence>
<dbReference type="Pfam" id="PF01653">
    <property type="entry name" value="DNA_ligase_aden"/>
    <property type="match status" value="1"/>
</dbReference>
<keyword evidence="4 7" id="KW-0520">NAD</keyword>
<dbReference type="Pfam" id="PF14520">
    <property type="entry name" value="HHH_5"/>
    <property type="match status" value="1"/>
</dbReference>
<dbReference type="RefSeq" id="WP_386772604.1">
    <property type="nucleotide sequence ID" value="NZ_JBHRUG010000017.1"/>
</dbReference>
<dbReference type="InterPro" id="IPR013839">
    <property type="entry name" value="DNAligase_adenylation"/>
</dbReference>
<gene>
    <name evidence="7 10" type="primary">ligB</name>
    <name evidence="10" type="ORF">ACFOEV_07905</name>
</gene>
<feature type="signal peptide" evidence="8">
    <location>
        <begin position="1"/>
        <end position="26"/>
    </location>
</feature>
<comment type="caution">
    <text evidence="10">The sequence shown here is derived from an EMBL/GenBank/DDBJ whole genome shotgun (WGS) entry which is preliminary data.</text>
</comment>
<dbReference type="Gene3D" id="1.10.150.20">
    <property type="entry name" value="5' to 3' exonuclease, C-terminal subdomain"/>
    <property type="match status" value="1"/>
</dbReference>
<comment type="function">
    <text evidence="7">Catalyzes the formation of phosphodiester linkages between 5'-phosphoryl and 3'-hydroxyl groups in double-stranded DNA using NAD as a coenzyme and as the energy source for the reaction.</text>
</comment>
<keyword evidence="8" id="KW-0732">Signal</keyword>
<name>A0ABV7LMY0_9GAMM</name>
<feature type="domain" description="NAD-dependent DNA ligase N-terminal" evidence="9">
    <location>
        <begin position="39"/>
        <end position="440"/>
    </location>
</feature>
<dbReference type="Gene3D" id="3.30.470.30">
    <property type="entry name" value="DNA ligase/mRNA capping enzyme"/>
    <property type="match status" value="1"/>
</dbReference>
<protein>
    <recommendedName>
        <fullName evidence="7">DNA ligase B</fullName>
        <ecNumber evidence="7">6.5.1.2</ecNumber>
    </recommendedName>
    <alternativeName>
        <fullName evidence="7">Polydeoxyribonucleotide synthase [NAD(+)] B</fullName>
    </alternativeName>
</protein>
<evidence type="ECO:0000256" key="7">
    <source>
        <dbReference type="HAMAP-Rule" id="MF_01587"/>
    </source>
</evidence>
<keyword evidence="1 7" id="KW-0436">Ligase</keyword>
<dbReference type="SMART" id="SM00532">
    <property type="entry name" value="LIGANc"/>
    <property type="match status" value="1"/>
</dbReference>
<evidence type="ECO:0000256" key="6">
    <source>
        <dbReference type="ARBA" id="ARBA00034005"/>
    </source>
</evidence>
<feature type="chain" id="PRO_5046044904" description="DNA ligase B" evidence="8">
    <location>
        <begin position="27"/>
        <end position="572"/>
    </location>
</feature>
<dbReference type="Pfam" id="PF03120">
    <property type="entry name" value="OB_DNA_ligase"/>
    <property type="match status" value="1"/>
</dbReference>
<evidence type="ECO:0000256" key="8">
    <source>
        <dbReference type="SAM" id="SignalP"/>
    </source>
</evidence>
<dbReference type="EMBL" id="JBHRUG010000017">
    <property type="protein sequence ID" value="MFC3283526.1"/>
    <property type="molecule type" value="Genomic_DNA"/>
</dbReference>
<dbReference type="PANTHER" id="PTHR47810:SF1">
    <property type="entry name" value="DNA LIGASE B"/>
    <property type="match status" value="1"/>
</dbReference>
<comment type="catalytic activity">
    <reaction evidence="6 7">
        <text>NAD(+) + (deoxyribonucleotide)n-3'-hydroxyl + 5'-phospho-(deoxyribonucleotide)m = (deoxyribonucleotide)n+m + AMP + beta-nicotinamide D-nucleotide.</text>
        <dbReference type="EC" id="6.5.1.2"/>
    </reaction>
</comment>
<dbReference type="InterPro" id="IPR012340">
    <property type="entry name" value="NA-bd_OB-fold"/>
</dbReference>
<evidence type="ECO:0000256" key="4">
    <source>
        <dbReference type="ARBA" id="ARBA00023027"/>
    </source>
</evidence>
<keyword evidence="3 7" id="KW-0227">DNA damage</keyword>
<proteinExistence type="inferred from homology"/>
<dbReference type="SUPFAM" id="SSF47781">
    <property type="entry name" value="RuvA domain 2-like"/>
    <property type="match status" value="1"/>
</dbReference>
<dbReference type="InterPro" id="IPR010994">
    <property type="entry name" value="RuvA_2-like"/>
</dbReference>
<dbReference type="SUPFAM" id="SSF50249">
    <property type="entry name" value="Nucleic acid-binding proteins"/>
    <property type="match status" value="1"/>
</dbReference>
<dbReference type="InterPro" id="IPR013840">
    <property type="entry name" value="DNAligase_N"/>
</dbReference>
<dbReference type="GO" id="GO:0003911">
    <property type="term" value="F:DNA ligase (NAD+) activity"/>
    <property type="evidence" value="ECO:0007669"/>
    <property type="project" value="UniProtKB-EC"/>
</dbReference>
<dbReference type="SUPFAM" id="SSF56091">
    <property type="entry name" value="DNA ligase/mRNA capping enzyme, catalytic domain"/>
    <property type="match status" value="1"/>
</dbReference>
<dbReference type="InterPro" id="IPR050326">
    <property type="entry name" value="NAD_dep_DNA_ligaseB"/>
</dbReference>
<dbReference type="EC" id="6.5.1.2" evidence="7"/>
<evidence type="ECO:0000256" key="5">
    <source>
        <dbReference type="ARBA" id="ARBA00023204"/>
    </source>
</evidence>
<keyword evidence="2 7" id="KW-0235">DNA replication</keyword>
<dbReference type="InterPro" id="IPR004150">
    <property type="entry name" value="NAD_DNA_ligase_OB"/>
</dbReference>
<keyword evidence="5 7" id="KW-0234">DNA repair</keyword>
<dbReference type="HAMAP" id="MF_01587">
    <property type="entry name" value="DNA_ligase_B"/>
    <property type="match status" value="1"/>
</dbReference>
<dbReference type="Gene3D" id="2.40.50.140">
    <property type="entry name" value="Nucleic acid-binding proteins"/>
    <property type="match status" value="1"/>
</dbReference>
<feature type="active site" description="N6-AMP-lysine intermediate" evidence="7">
    <location>
        <position position="136"/>
    </location>
</feature>
<evidence type="ECO:0000256" key="3">
    <source>
        <dbReference type="ARBA" id="ARBA00022763"/>
    </source>
</evidence>
<dbReference type="Gene3D" id="1.10.287.610">
    <property type="entry name" value="Helix hairpin bin"/>
    <property type="match status" value="1"/>
</dbReference>
<accession>A0ABV7LMY0</accession>
<dbReference type="Proteomes" id="UP001595579">
    <property type="component" value="Unassembled WGS sequence"/>
</dbReference>
<dbReference type="PANTHER" id="PTHR47810">
    <property type="entry name" value="DNA LIGASE"/>
    <property type="match status" value="1"/>
</dbReference>
<dbReference type="NCBIfam" id="NF005987">
    <property type="entry name" value="PRK08097.1"/>
    <property type="match status" value="1"/>
</dbReference>
<keyword evidence="11" id="KW-1185">Reference proteome</keyword>
<dbReference type="InterPro" id="IPR020923">
    <property type="entry name" value="DNA_ligase_B"/>
</dbReference>
<evidence type="ECO:0000313" key="10">
    <source>
        <dbReference type="EMBL" id="MFC3283526.1"/>
    </source>
</evidence>
<sequence>MRRAPLQDCHPLALLLLLLGSLAPLAAQSSECPKWTSAQAHQTLDALQTRIARWDDAYYRRGERLVEDSVYDQARRTLTTWQACFDSPAAPTVPMDDSGRVSHPIAQTGLAKLDGHQALATWMHRRRHDALWVQPKVDGVAVTLVYTERRLTAAISRGDGLSGQDWLPHAQRIAAIPRQLPASAPARVILQGELYHRRRAHIQAELGSDGARSAIVGLMSRHELDIDGASQIGLFVWDWPNGPDPMQERLAMLGAWGFADSAYYSQPVVDVDEVGHWRQRWYRSELPFATDGVVIRQNTRPDAADWRPRPPEWAVAWKHPARRSLAVVRDVDFRIGRTGNITPVLQLYPTQLDDRTIRHVSLGSLAQWRDWEVRPGDQVMIRLAGLTIPQLDEVLTRTAPRPALSVPDPERYHPLSCLRLSGDCEEQFLARLTWLSSHHGLDMPGIGEGTWQRLIDAGLVEELLDWQTLTPAQLEVLPEVGETRAANWHDSFQATHEQPLGSWLAALGMPPVAESVLHDPDGRINLAALQARERHDWQRYPGIGATTADRLVAFFTHPEIEALIAKAQGPLP</sequence>
<evidence type="ECO:0000256" key="2">
    <source>
        <dbReference type="ARBA" id="ARBA00022705"/>
    </source>
</evidence>
<evidence type="ECO:0000256" key="1">
    <source>
        <dbReference type="ARBA" id="ARBA00022598"/>
    </source>
</evidence>
<comment type="similarity">
    <text evidence="7">Belongs to the NAD-dependent DNA ligase family. LigB subfamily.</text>
</comment>
<organism evidence="10 11">
    <name type="scientific">Litchfieldella rifensis</name>
    <dbReference type="NCBI Taxonomy" id="762643"/>
    <lineage>
        <taxon>Bacteria</taxon>
        <taxon>Pseudomonadati</taxon>
        <taxon>Pseudomonadota</taxon>
        <taxon>Gammaproteobacteria</taxon>
        <taxon>Oceanospirillales</taxon>
        <taxon>Halomonadaceae</taxon>
        <taxon>Litchfieldella</taxon>
    </lineage>
</organism>